<evidence type="ECO:0000313" key="6">
    <source>
        <dbReference type="EMBL" id="GHE71284.1"/>
    </source>
</evidence>
<dbReference type="InterPro" id="IPR052028">
    <property type="entry name" value="HipA_Ser/Thr_kinase"/>
</dbReference>
<evidence type="ECO:0000256" key="1">
    <source>
        <dbReference type="ARBA" id="ARBA00010164"/>
    </source>
</evidence>
<comment type="caution">
    <text evidence="6">The sequence shown here is derived from an EMBL/GenBank/DDBJ whole genome shotgun (WGS) entry which is preliminary data.</text>
</comment>
<dbReference type="Proteomes" id="UP000658258">
    <property type="component" value="Unassembled WGS sequence"/>
</dbReference>
<keyword evidence="7" id="KW-1185">Reference proteome</keyword>
<dbReference type="Pfam" id="PF13657">
    <property type="entry name" value="Couple_hipA"/>
    <property type="match status" value="1"/>
</dbReference>
<protein>
    <submittedName>
        <fullName evidence="6">Toxin HipA</fullName>
    </submittedName>
</protein>
<organism evidence="6 7">
    <name type="scientific">Roseivirga thermotolerans</name>
    <dbReference type="NCBI Taxonomy" id="1758176"/>
    <lineage>
        <taxon>Bacteria</taxon>
        <taxon>Pseudomonadati</taxon>
        <taxon>Bacteroidota</taxon>
        <taxon>Cytophagia</taxon>
        <taxon>Cytophagales</taxon>
        <taxon>Roseivirgaceae</taxon>
        <taxon>Roseivirga</taxon>
    </lineage>
</organism>
<dbReference type="Gene3D" id="1.10.1070.20">
    <property type="match status" value="1"/>
</dbReference>
<feature type="domain" description="HipA-like C-terminal" evidence="4">
    <location>
        <begin position="173"/>
        <end position="404"/>
    </location>
</feature>
<sequence length="433" mass="48461">MAVVQVFVWDELVGAVIWNEARQVATFQFVPEFIEKGIDLAPLTMPLDDLKRGETIYSFPSLNRDTYSGLPGLLSDSLPDAFGNQIIRSWLATQGRTPASITPLEKLSYVGIRGMGALEFKPASTPFGKQTKDIEVEELLGLTNKVLEERQAINLSLTEDEQEAMTDLIRVGTSAGGQRPKAIVGYNAKTGALKSGQFRLPKGFNYYLLKFDGVKAGNLGDPAGYGRIEMAYYLMAKAAGIEMMTCRLLEENGRAHFMTQRFDRSPEGEKIHMQTLCALSHYDFMMPGAYGYEDVMADMRDLQLPYAAMEQMFLRMVFNLVARNQDDHTKNIAFLLPKGGEWRLAPAYDVTWAYNPQGAWTSQHQMSLGGKRDHFNREDLLVFGRQQSIKKADLLINQVLDAVHRWPEWANETGVPKAQAGAIAKTHRLYLGG</sequence>
<evidence type="ECO:0000259" key="4">
    <source>
        <dbReference type="Pfam" id="PF07804"/>
    </source>
</evidence>
<dbReference type="PANTHER" id="PTHR37419">
    <property type="entry name" value="SERINE/THREONINE-PROTEIN KINASE TOXIN HIPA"/>
    <property type="match status" value="1"/>
</dbReference>
<evidence type="ECO:0000313" key="7">
    <source>
        <dbReference type="Proteomes" id="UP000658258"/>
    </source>
</evidence>
<feature type="domain" description="HipA N-terminal subdomain 1" evidence="5">
    <location>
        <begin position="5"/>
        <end position="120"/>
    </location>
</feature>
<keyword evidence="2" id="KW-0808">Transferase</keyword>
<name>A0ABQ3IB31_9BACT</name>
<comment type="similarity">
    <text evidence="1">Belongs to the HipA Ser/Thr kinase family.</text>
</comment>
<dbReference type="InterPro" id="IPR012893">
    <property type="entry name" value="HipA-like_C"/>
</dbReference>
<dbReference type="PANTHER" id="PTHR37419:SF8">
    <property type="entry name" value="TOXIN YJJJ"/>
    <property type="match status" value="1"/>
</dbReference>
<proteinExistence type="inferred from homology"/>
<accession>A0ABQ3IB31</accession>
<dbReference type="RefSeq" id="WP_189631012.1">
    <property type="nucleotide sequence ID" value="NZ_BNAG01000004.1"/>
</dbReference>
<dbReference type="InterPro" id="IPR017508">
    <property type="entry name" value="HipA_N1"/>
</dbReference>
<gene>
    <name evidence="6" type="ORF">GCM10011340_29010</name>
</gene>
<evidence type="ECO:0000259" key="5">
    <source>
        <dbReference type="Pfam" id="PF13657"/>
    </source>
</evidence>
<evidence type="ECO:0000256" key="3">
    <source>
        <dbReference type="ARBA" id="ARBA00022777"/>
    </source>
</evidence>
<evidence type="ECO:0000256" key="2">
    <source>
        <dbReference type="ARBA" id="ARBA00022679"/>
    </source>
</evidence>
<dbReference type="EMBL" id="BNAG01000004">
    <property type="protein sequence ID" value="GHE71284.1"/>
    <property type="molecule type" value="Genomic_DNA"/>
</dbReference>
<dbReference type="Pfam" id="PF07804">
    <property type="entry name" value="HipA_C"/>
    <property type="match status" value="1"/>
</dbReference>
<keyword evidence="3" id="KW-0418">Kinase</keyword>
<reference evidence="7" key="1">
    <citation type="journal article" date="2019" name="Int. J. Syst. Evol. Microbiol.">
        <title>The Global Catalogue of Microorganisms (GCM) 10K type strain sequencing project: providing services to taxonomists for standard genome sequencing and annotation.</title>
        <authorList>
            <consortium name="The Broad Institute Genomics Platform"/>
            <consortium name="The Broad Institute Genome Sequencing Center for Infectious Disease"/>
            <person name="Wu L."/>
            <person name="Ma J."/>
        </authorList>
    </citation>
    <scope>NUCLEOTIDE SEQUENCE [LARGE SCALE GENOMIC DNA]</scope>
    <source>
        <strain evidence="7">CGMCC 1.15111</strain>
    </source>
</reference>